<name>U7VCD5_9FUSO</name>
<dbReference type="PANTHER" id="PTHR30371">
    <property type="entry name" value="SEC-INDEPENDENT PROTEIN TRANSLOCASE PROTEIN TATC"/>
    <property type="match status" value="1"/>
</dbReference>
<protein>
    <recommendedName>
        <fullName evidence="5">Sec-independent protein translocase protein TatC</fullName>
    </recommendedName>
</protein>
<feature type="transmembrane region" description="Helical" evidence="5">
    <location>
        <begin position="23"/>
        <end position="45"/>
    </location>
</feature>
<dbReference type="PANTHER" id="PTHR30371:SF0">
    <property type="entry name" value="SEC-INDEPENDENT PROTEIN TRANSLOCASE PROTEIN TATC, CHLOROPLASTIC-RELATED"/>
    <property type="match status" value="1"/>
</dbReference>
<feature type="transmembrane region" description="Helical" evidence="5">
    <location>
        <begin position="155"/>
        <end position="179"/>
    </location>
</feature>
<accession>U7VCD5</accession>
<dbReference type="Proteomes" id="UP000017081">
    <property type="component" value="Unassembled WGS sequence"/>
</dbReference>
<comment type="subcellular location">
    <subcellularLocation>
        <location evidence="5">Cell membrane</location>
        <topology evidence="5">Multi-pass membrane protein</topology>
    </subcellularLocation>
    <subcellularLocation>
        <location evidence="1">Membrane</location>
        <topology evidence="1">Multi-pass membrane protein</topology>
    </subcellularLocation>
</comment>
<dbReference type="eggNOG" id="COG0805">
    <property type="taxonomic scope" value="Bacteria"/>
</dbReference>
<evidence type="ECO:0000256" key="3">
    <source>
        <dbReference type="ARBA" id="ARBA00022989"/>
    </source>
</evidence>
<keyword evidence="3 5" id="KW-1133">Transmembrane helix</keyword>
<dbReference type="AlphaFoldDB" id="U7VCD5"/>
<keyword evidence="5" id="KW-1003">Cell membrane</keyword>
<evidence type="ECO:0000256" key="5">
    <source>
        <dbReference type="HAMAP-Rule" id="MF_00902"/>
    </source>
</evidence>
<sequence>MREIVKNKNLTMLGHLVELRKRMLYIVVANLITTFICYEYSNILIEIFLNMNKSMKLVYLTPPELFLAYLKISLIGGIILASPITILQIWTFVSPGLYKDERLYIVGSFIGGLLFFITGSYFAYKMVLPTMLEFFQKFQRDEIAQMISIGSYLDFVLSIIFTFGIVFEMPVLAALLAKLKLIKATTLKKKQPIMILIIFIVAAVMTPPDIISQIMLALPMILLLQLSIGICWLINKYQEE</sequence>
<gene>
    <name evidence="5" type="primary">tatC</name>
    <name evidence="6" type="ORF">HMPREF0202_00949</name>
</gene>
<dbReference type="PRINTS" id="PR01840">
    <property type="entry name" value="TATCFAMILY"/>
</dbReference>
<dbReference type="EMBL" id="AXZF01000034">
    <property type="protein sequence ID" value="ERT69141.1"/>
    <property type="molecule type" value="Genomic_DNA"/>
</dbReference>
<dbReference type="HAMAP" id="MF_00902">
    <property type="entry name" value="TatC"/>
    <property type="match status" value="1"/>
</dbReference>
<keyword evidence="5" id="KW-0653">Protein transport</keyword>
<proteinExistence type="inferred from homology"/>
<evidence type="ECO:0000313" key="7">
    <source>
        <dbReference type="Proteomes" id="UP000017081"/>
    </source>
</evidence>
<comment type="subunit">
    <text evidence="5">Forms a complex with TatA.</text>
</comment>
<dbReference type="InterPro" id="IPR002033">
    <property type="entry name" value="TatC"/>
</dbReference>
<evidence type="ECO:0000256" key="2">
    <source>
        <dbReference type="ARBA" id="ARBA00022692"/>
    </source>
</evidence>
<feature type="transmembrane region" description="Helical" evidence="5">
    <location>
        <begin position="214"/>
        <end position="234"/>
    </location>
</feature>
<dbReference type="GO" id="GO:0043953">
    <property type="term" value="P:protein transport by the Tat complex"/>
    <property type="evidence" value="ECO:0007669"/>
    <property type="project" value="UniProtKB-UniRule"/>
</dbReference>
<feature type="transmembrane region" description="Helical" evidence="5">
    <location>
        <begin position="103"/>
        <end position="124"/>
    </location>
</feature>
<comment type="function">
    <text evidence="5">Part of the twin-arginine translocation (Tat) system that transports large folded proteins containing a characteristic twin-arginine motif in their signal peptide across membranes.</text>
</comment>
<keyword evidence="5" id="KW-0811">Translocation</keyword>
<keyword evidence="7" id="KW-1185">Reference proteome</keyword>
<dbReference type="NCBIfam" id="TIGR00945">
    <property type="entry name" value="tatC"/>
    <property type="match status" value="1"/>
</dbReference>
<keyword evidence="4 5" id="KW-0472">Membrane</keyword>
<dbReference type="GO" id="GO:0033281">
    <property type="term" value="C:TAT protein transport complex"/>
    <property type="evidence" value="ECO:0007669"/>
    <property type="project" value="UniProtKB-UniRule"/>
</dbReference>
<reference evidence="6 7" key="1">
    <citation type="submission" date="2013-08" db="EMBL/GenBank/DDBJ databases">
        <authorList>
            <person name="Weinstock G."/>
            <person name="Sodergren E."/>
            <person name="Wylie T."/>
            <person name="Fulton L."/>
            <person name="Fulton R."/>
            <person name="Fronick C."/>
            <person name="O'Laughlin M."/>
            <person name="Godfrey J."/>
            <person name="Miner T."/>
            <person name="Herter B."/>
            <person name="Appelbaum E."/>
            <person name="Cordes M."/>
            <person name="Lek S."/>
            <person name="Wollam A."/>
            <person name="Pepin K.H."/>
            <person name="Palsikar V.B."/>
            <person name="Mitreva M."/>
            <person name="Wilson R.K."/>
        </authorList>
    </citation>
    <scope>NUCLEOTIDE SEQUENCE [LARGE SCALE GENOMIC DNA]</scope>
    <source>
        <strain evidence="6 7">ATCC BAA-474</strain>
    </source>
</reference>
<keyword evidence="2 5" id="KW-0812">Transmembrane</keyword>
<keyword evidence="5" id="KW-0813">Transport</keyword>
<comment type="similarity">
    <text evidence="5">Belongs to the TatC family.</text>
</comment>
<dbReference type="PROSITE" id="PS01218">
    <property type="entry name" value="TATC"/>
    <property type="match status" value="1"/>
</dbReference>
<comment type="caution">
    <text evidence="6">The sequence shown here is derived from an EMBL/GenBank/DDBJ whole genome shotgun (WGS) entry which is preliminary data.</text>
</comment>
<dbReference type="Pfam" id="PF00902">
    <property type="entry name" value="TatC"/>
    <property type="match status" value="1"/>
</dbReference>
<feature type="transmembrane region" description="Helical" evidence="5">
    <location>
        <begin position="191"/>
        <end position="208"/>
    </location>
</feature>
<evidence type="ECO:0000313" key="6">
    <source>
        <dbReference type="EMBL" id="ERT69141.1"/>
    </source>
</evidence>
<dbReference type="HOGENOM" id="CLU_031942_3_3_0"/>
<dbReference type="PATRIC" id="fig|1319815.3.peg.911"/>
<evidence type="ECO:0000256" key="4">
    <source>
        <dbReference type="ARBA" id="ARBA00023136"/>
    </source>
</evidence>
<evidence type="ECO:0000256" key="1">
    <source>
        <dbReference type="ARBA" id="ARBA00004141"/>
    </source>
</evidence>
<dbReference type="GO" id="GO:0065002">
    <property type="term" value="P:intracellular protein transmembrane transport"/>
    <property type="evidence" value="ECO:0007669"/>
    <property type="project" value="TreeGrafter"/>
</dbReference>
<feature type="transmembrane region" description="Helical" evidence="5">
    <location>
        <begin position="65"/>
        <end position="91"/>
    </location>
</feature>
<organism evidence="6 7">
    <name type="scientific">Cetobacterium somerae ATCC BAA-474</name>
    <dbReference type="NCBI Taxonomy" id="1319815"/>
    <lineage>
        <taxon>Bacteria</taxon>
        <taxon>Fusobacteriati</taxon>
        <taxon>Fusobacteriota</taxon>
        <taxon>Fusobacteriia</taxon>
        <taxon>Fusobacteriales</taxon>
        <taxon>Fusobacteriaceae</taxon>
        <taxon>Cetobacterium</taxon>
    </lineage>
</organism>
<dbReference type="STRING" id="1319815.HMPREF0202_00949"/>
<dbReference type="InterPro" id="IPR019820">
    <property type="entry name" value="Sec-indep_translocase_CS"/>
</dbReference>
<dbReference type="GO" id="GO:0009977">
    <property type="term" value="F:proton motive force dependent protein transmembrane transporter activity"/>
    <property type="evidence" value="ECO:0007669"/>
    <property type="project" value="TreeGrafter"/>
</dbReference>